<dbReference type="SUPFAM" id="SSF55729">
    <property type="entry name" value="Acyl-CoA N-acyltransferases (Nat)"/>
    <property type="match status" value="1"/>
</dbReference>
<name>A0A0R1N3P4_9LACO</name>
<dbReference type="InterPro" id="IPR000182">
    <property type="entry name" value="GNAT_dom"/>
</dbReference>
<comment type="caution">
    <text evidence="2">The sequence shown here is derived from an EMBL/GenBank/DDBJ whole genome shotgun (WGS) entry which is preliminary data.</text>
</comment>
<evidence type="ECO:0000313" key="2">
    <source>
        <dbReference type="EMBL" id="KRL11323.1"/>
    </source>
</evidence>
<accession>A0A0R1N3P4</accession>
<dbReference type="CDD" id="cd04301">
    <property type="entry name" value="NAT_SF"/>
    <property type="match status" value="1"/>
</dbReference>
<evidence type="ECO:0000259" key="1">
    <source>
        <dbReference type="PROSITE" id="PS51186"/>
    </source>
</evidence>
<proteinExistence type="predicted"/>
<evidence type="ECO:0000313" key="3">
    <source>
        <dbReference type="Proteomes" id="UP000051330"/>
    </source>
</evidence>
<dbReference type="Pfam" id="PF00583">
    <property type="entry name" value="Acetyltransf_1"/>
    <property type="match status" value="1"/>
</dbReference>
<gene>
    <name evidence="2" type="ORF">FD09_GL000691</name>
</gene>
<dbReference type="AlphaFoldDB" id="A0A0R1N3P4"/>
<dbReference type="RefSeq" id="WP_057821550.1">
    <property type="nucleotide sequence ID" value="NZ_AZEC01000012.1"/>
</dbReference>
<protein>
    <recommendedName>
        <fullName evidence="1">N-acetyltransferase domain-containing protein</fullName>
    </recommendedName>
</protein>
<sequence>MQITPVTPDTAQKSLAVITAAFAQAAHSDGNEAQLVQKLRAGETYRPEYDVVAVNDDQAVVGHAMLSKAQVVAESGQAWPVWVLAPVSVLPADQNKGLGTALIMYLEAMAFGDGLRAIAVLGDPGYYGRFGFIPASQYKITAPFTVADENFMIKPLMEGALTDVHGRLHYDPAFGIH</sequence>
<dbReference type="Proteomes" id="UP000051330">
    <property type="component" value="Unassembled WGS sequence"/>
</dbReference>
<dbReference type="InterPro" id="IPR016181">
    <property type="entry name" value="Acyl_CoA_acyltransferase"/>
</dbReference>
<dbReference type="GO" id="GO:0016747">
    <property type="term" value="F:acyltransferase activity, transferring groups other than amino-acyl groups"/>
    <property type="evidence" value="ECO:0007669"/>
    <property type="project" value="InterPro"/>
</dbReference>
<dbReference type="EMBL" id="AZEC01000012">
    <property type="protein sequence ID" value="KRL11323.1"/>
    <property type="molecule type" value="Genomic_DNA"/>
</dbReference>
<reference evidence="2 3" key="1">
    <citation type="journal article" date="2015" name="Genome Announc.">
        <title>Expanding the biotechnology potential of lactobacilli through comparative genomics of 213 strains and associated genera.</title>
        <authorList>
            <person name="Sun Z."/>
            <person name="Harris H.M."/>
            <person name="McCann A."/>
            <person name="Guo C."/>
            <person name="Argimon S."/>
            <person name="Zhang W."/>
            <person name="Yang X."/>
            <person name="Jeffery I.B."/>
            <person name="Cooney J.C."/>
            <person name="Kagawa T.F."/>
            <person name="Liu W."/>
            <person name="Song Y."/>
            <person name="Salvetti E."/>
            <person name="Wrobel A."/>
            <person name="Rasinkangas P."/>
            <person name="Parkhill J."/>
            <person name="Rea M.C."/>
            <person name="O'Sullivan O."/>
            <person name="Ritari J."/>
            <person name="Douillard F.P."/>
            <person name="Paul Ross R."/>
            <person name="Yang R."/>
            <person name="Briner A.E."/>
            <person name="Felis G.E."/>
            <person name="de Vos W.M."/>
            <person name="Barrangou R."/>
            <person name="Klaenhammer T.R."/>
            <person name="Caufield P.W."/>
            <person name="Cui Y."/>
            <person name="Zhang H."/>
            <person name="O'Toole P.W."/>
        </authorList>
    </citation>
    <scope>NUCLEOTIDE SEQUENCE [LARGE SCALE GENOMIC DNA]</scope>
    <source>
        <strain evidence="2 3">DSM 12744</strain>
    </source>
</reference>
<dbReference type="STRING" id="1423792.FD09_GL000691"/>
<dbReference type="Gene3D" id="3.40.630.30">
    <property type="match status" value="1"/>
</dbReference>
<dbReference type="PATRIC" id="fig|1423792.3.peg.706"/>
<dbReference type="PROSITE" id="PS51186">
    <property type="entry name" value="GNAT"/>
    <property type="match status" value="1"/>
</dbReference>
<keyword evidence="3" id="KW-1185">Reference proteome</keyword>
<feature type="domain" description="N-acetyltransferase" evidence="1">
    <location>
        <begin position="1"/>
        <end position="157"/>
    </location>
</feature>
<organism evidence="2 3">
    <name type="scientific">Schleiferilactobacillus perolens DSM 12744</name>
    <dbReference type="NCBI Taxonomy" id="1423792"/>
    <lineage>
        <taxon>Bacteria</taxon>
        <taxon>Bacillati</taxon>
        <taxon>Bacillota</taxon>
        <taxon>Bacilli</taxon>
        <taxon>Lactobacillales</taxon>
        <taxon>Lactobacillaceae</taxon>
        <taxon>Schleiferilactobacillus</taxon>
    </lineage>
</organism>